<keyword evidence="3" id="KW-1185">Reference proteome</keyword>
<dbReference type="AlphaFoldDB" id="A0A814I4T8"/>
<proteinExistence type="predicted"/>
<dbReference type="OrthoDB" id="6222486at2759"/>
<dbReference type="PANTHER" id="PTHR47204">
    <property type="entry name" value="OS02G0168900 PROTEIN"/>
    <property type="match status" value="1"/>
</dbReference>
<reference evidence="1" key="1">
    <citation type="submission" date="2021-02" db="EMBL/GenBank/DDBJ databases">
        <authorList>
            <person name="Nowell W R."/>
        </authorList>
    </citation>
    <scope>NUCLEOTIDE SEQUENCE</scope>
</reference>
<dbReference type="EMBL" id="CAJNOI010000080">
    <property type="protein sequence ID" value="CAF1020497.1"/>
    <property type="molecule type" value="Genomic_DNA"/>
</dbReference>
<sequence>MSSNVYSMPFSIDIPSTITSDIKRHFTNSIHVNNDNNNKLEASFRGRPLNGEYIDIPKDYNGILTKSSTPVSSFDKLTYFNLDCSTTKNDCIVRSIEWLSLAKILHE</sequence>
<dbReference type="Pfam" id="PF08615">
    <property type="entry name" value="RNase_H2_suC"/>
    <property type="match status" value="1"/>
</dbReference>
<name>A0A814I4T8_9BILA</name>
<evidence type="ECO:0000313" key="4">
    <source>
        <dbReference type="Proteomes" id="UP000663877"/>
    </source>
</evidence>
<dbReference type="GO" id="GO:0032299">
    <property type="term" value="C:ribonuclease H2 complex"/>
    <property type="evidence" value="ECO:0007669"/>
    <property type="project" value="InterPro"/>
</dbReference>
<protein>
    <submittedName>
        <fullName evidence="1">Uncharacterized protein</fullName>
    </submittedName>
</protein>
<accession>A0A814I4T8</accession>
<dbReference type="InterPro" id="IPR013924">
    <property type="entry name" value="RNase_H2_suC"/>
</dbReference>
<dbReference type="CDD" id="cd09271">
    <property type="entry name" value="RNase_H2-C"/>
    <property type="match status" value="1"/>
</dbReference>
<dbReference type="PANTHER" id="PTHR47204:SF1">
    <property type="entry name" value="RIBONUCLEASE H2 SUBUNIT C"/>
    <property type="match status" value="1"/>
</dbReference>
<organism evidence="1 4">
    <name type="scientific">Adineta steineri</name>
    <dbReference type="NCBI Taxonomy" id="433720"/>
    <lineage>
        <taxon>Eukaryota</taxon>
        <taxon>Metazoa</taxon>
        <taxon>Spiralia</taxon>
        <taxon>Gnathifera</taxon>
        <taxon>Rotifera</taxon>
        <taxon>Eurotatoria</taxon>
        <taxon>Bdelloidea</taxon>
        <taxon>Adinetida</taxon>
        <taxon>Adinetidae</taxon>
        <taxon>Adineta</taxon>
    </lineage>
</organism>
<gene>
    <name evidence="1" type="ORF">BJG266_LOCUS16975</name>
    <name evidence="2" type="ORF">QVE165_LOCUS41225</name>
</gene>
<dbReference type="Proteomes" id="UP000663877">
    <property type="component" value="Unassembled WGS sequence"/>
</dbReference>
<dbReference type="EMBL" id="CAJNOM010000488">
    <property type="protein sequence ID" value="CAF1465599.1"/>
    <property type="molecule type" value="Genomic_DNA"/>
</dbReference>
<evidence type="ECO:0000313" key="2">
    <source>
        <dbReference type="EMBL" id="CAF1465599.1"/>
    </source>
</evidence>
<comment type="caution">
    <text evidence="1">The sequence shown here is derived from an EMBL/GenBank/DDBJ whole genome shotgun (WGS) entry which is preliminary data.</text>
</comment>
<dbReference type="Proteomes" id="UP000663832">
    <property type="component" value="Unassembled WGS sequence"/>
</dbReference>
<dbReference type="Gene3D" id="2.40.128.680">
    <property type="match status" value="1"/>
</dbReference>
<dbReference type="GO" id="GO:0006401">
    <property type="term" value="P:RNA catabolic process"/>
    <property type="evidence" value="ECO:0007669"/>
    <property type="project" value="InterPro"/>
</dbReference>
<evidence type="ECO:0000313" key="1">
    <source>
        <dbReference type="EMBL" id="CAF1020497.1"/>
    </source>
</evidence>
<evidence type="ECO:0000313" key="3">
    <source>
        <dbReference type="Proteomes" id="UP000663832"/>
    </source>
</evidence>